<dbReference type="SMART" id="SM01126">
    <property type="entry name" value="DDE_Tnp_IS1595"/>
    <property type="match status" value="1"/>
</dbReference>
<dbReference type="Pfam" id="PF12762">
    <property type="entry name" value="DDE_Tnp_IS1595"/>
    <property type="match status" value="1"/>
</dbReference>
<organism evidence="2 3">
    <name type="scientific">Pseudorhodobacter turbinis</name>
    <dbReference type="NCBI Taxonomy" id="2500533"/>
    <lineage>
        <taxon>Bacteria</taxon>
        <taxon>Pseudomonadati</taxon>
        <taxon>Pseudomonadota</taxon>
        <taxon>Alphaproteobacteria</taxon>
        <taxon>Rhodobacterales</taxon>
        <taxon>Paracoccaceae</taxon>
        <taxon>Pseudorhodobacter</taxon>
    </lineage>
</organism>
<dbReference type="KEGG" id="pseb:EOK75_01605"/>
<proteinExistence type="predicted"/>
<dbReference type="EMBL" id="CP039964">
    <property type="protein sequence ID" value="QCO54617.1"/>
    <property type="molecule type" value="Genomic_DNA"/>
</dbReference>
<dbReference type="InterPro" id="IPR024445">
    <property type="entry name" value="Tnp_ISXO2-like"/>
</dbReference>
<dbReference type="NCBIfam" id="NF033547">
    <property type="entry name" value="transpos_IS1595"/>
    <property type="match status" value="1"/>
</dbReference>
<dbReference type="OrthoDB" id="7355934at2"/>
<evidence type="ECO:0000313" key="2">
    <source>
        <dbReference type="EMBL" id="QCO54617.1"/>
    </source>
</evidence>
<reference evidence="2 3" key="1">
    <citation type="submission" date="2019-05" db="EMBL/GenBank/DDBJ databases">
        <title>Pseudorhodobacter turbinis sp. nov., isolated from the gut of the Korean turban shell.</title>
        <authorList>
            <person name="Jeong Y.-S."/>
            <person name="Kang W.-R."/>
            <person name="Bae J.-W."/>
        </authorList>
    </citation>
    <scope>NUCLEOTIDE SEQUENCE [LARGE SCALE GENOMIC DNA]</scope>
    <source>
        <strain evidence="2 3">S12M18</strain>
    </source>
</reference>
<gene>
    <name evidence="2" type="ORF">EOK75_01605</name>
</gene>
<name>A0A4P8ED12_9RHOB</name>
<evidence type="ECO:0000313" key="3">
    <source>
        <dbReference type="Proteomes" id="UP000298631"/>
    </source>
</evidence>
<dbReference type="AlphaFoldDB" id="A0A4P8ED12"/>
<evidence type="ECO:0000259" key="1">
    <source>
        <dbReference type="SMART" id="SM01126"/>
    </source>
</evidence>
<sequence>MLYAYVAKLIPLRGKPKQGFWHNYARPDITVADRGGASRFRRISGRSNGAIHMALEPIIAADSVLCSDGLDGYAAFAEYRGIEHRVIKAKPGQKTASKTYHIHNINNLHSRYKEFIKPFRGPASKYLEGYLQWFVGRVSKVRPGDLLRAV</sequence>
<keyword evidence="3" id="KW-1185">Reference proteome</keyword>
<accession>A0A4P8ED12</accession>
<protein>
    <submittedName>
        <fullName evidence="2">IS1595 family transposase</fullName>
    </submittedName>
</protein>
<dbReference type="RefSeq" id="WP_137192294.1">
    <property type="nucleotide sequence ID" value="NZ_CP039964.1"/>
</dbReference>
<dbReference type="Proteomes" id="UP000298631">
    <property type="component" value="Chromosome"/>
</dbReference>
<feature type="domain" description="ISXO2-like transposase" evidence="1">
    <location>
        <begin position="11"/>
        <end position="139"/>
    </location>
</feature>